<feature type="region of interest" description="Disordered" evidence="10">
    <location>
        <begin position="1"/>
        <end position="21"/>
    </location>
</feature>
<comment type="similarity">
    <text evidence="2">Belongs to the major facilitator superfamily.</text>
</comment>
<evidence type="ECO:0000256" key="6">
    <source>
        <dbReference type="ARBA" id="ARBA00022827"/>
    </source>
</evidence>
<dbReference type="InterPro" id="IPR002938">
    <property type="entry name" value="FAD-bd"/>
</dbReference>
<dbReference type="Pfam" id="PF07690">
    <property type="entry name" value="MFS_1"/>
    <property type="match status" value="1"/>
</dbReference>
<dbReference type="PANTHER" id="PTHR23501:SF189">
    <property type="entry name" value="DRUG TRANSPORTER, PUTATIVE (AFU_ORTHOLOGUE AFUA_4G03920)-RELATED"/>
    <property type="match status" value="1"/>
</dbReference>
<keyword evidence="3" id="KW-0813">Transport</keyword>
<dbReference type="PROSITE" id="PS50850">
    <property type="entry name" value="MFS"/>
    <property type="match status" value="1"/>
</dbReference>
<dbReference type="SUPFAM" id="SSF103473">
    <property type="entry name" value="MFS general substrate transporter"/>
    <property type="match status" value="1"/>
</dbReference>
<feature type="transmembrane region" description="Helical" evidence="11">
    <location>
        <begin position="55"/>
        <end position="77"/>
    </location>
</feature>
<dbReference type="Proteomes" id="UP000284706">
    <property type="component" value="Unassembled WGS sequence"/>
</dbReference>
<evidence type="ECO:0000256" key="11">
    <source>
        <dbReference type="SAM" id="Phobius"/>
    </source>
</evidence>
<dbReference type="InterPro" id="IPR036259">
    <property type="entry name" value="MFS_trans_sf"/>
</dbReference>
<evidence type="ECO:0000256" key="9">
    <source>
        <dbReference type="ARBA" id="ARBA00023136"/>
    </source>
</evidence>
<feature type="transmembrane region" description="Helical" evidence="11">
    <location>
        <begin position="311"/>
        <end position="330"/>
    </location>
</feature>
<feature type="transmembrane region" description="Helical" evidence="11">
    <location>
        <begin position="245"/>
        <end position="269"/>
    </location>
</feature>
<feature type="transmembrane region" description="Helical" evidence="11">
    <location>
        <begin position="89"/>
        <end position="110"/>
    </location>
</feature>
<keyword evidence="4" id="KW-0285">Flavoprotein</keyword>
<feature type="transmembrane region" description="Helical" evidence="11">
    <location>
        <begin position="122"/>
        <end position="141"/>
    </location>
</feature>
<evidence type="ECO:0000256" key="7">
    <source>
        <dbReference type="ARBA" id="ARBA00022989"/>
    </source>
</evidence>
<evidence type="ECO:0000256" key="10">
    <source>
        <dbReference type="SAM" id="MobiDB-lite"/>
    </source>
</evidence>
<evidence type="ECO:0000313" key="13">
    <source>
        <dbReference type="EMBL" id="PPQ99663.1"/>
    </source>
</evidence>
<keyword evidence="9 11" id="KW-0472">Membrane</keyword>
<keyword evidence="8" id="KW-0560">Oxidoreductase</keyword>
<dbReference type="SUPFAM" id="SSF51905">
    <property type="entry name" value="FAD/NAD(P)-binding domain"/>
    <property type="match status" value="1"/>
</dbReference>
<comment type="subcellular location">
    <subcellularLocation>
        <location evidence="1">Endomembrane system</location>
        <topology evidence="1">Multi-pass membrane protein</topology>
    </subcellularLocation>
</comment>
<dbReference type="PANTHER" id="PTHR23501">
    <property type="entry name" value="MAJOR FACILITATOR SUPERFAMILY"/>
    <property type="match status" value="1"/>
</dbReference>
<dbReference type="GO" id="GO:0005886">
    <property type="term" value="C:plasma membrane"/>
    <property type="evidence" value="ECO:0007669"/>
    <property type="project" value="TreeGrafter"/>
</dbReference>
<protein>
    <recommendedName>
        <fullName evidence="12">Major facilitator superfamily (MFS) profile domain-containing protein</fullName>
    </recommendedName>
</protein>
<feature type="transmembrane region" description="Helical" evidence="11">
    <location>
        <begin position="211"/>
        <end position="233"/>
    </location>
</feature>
<dbReference type="GO" id="GO:0022857">
    <property type="term" value="F:transmembrane transporter activity"/>
    <property type="evidence" value="ECO:0007669"/>
    <property type="project" value="InterPro"/>
</dbReference>
<comment type="caution">
    <text evidence="13">The sequence shown here is derived from an EMBL/GenBank/DDBJ whole genome shotgun (WGS) entry which is preliminary data.</text>
</comment>
<evidence type="ECO:0000256" key="3">
    <source>
        <dbReference type="ARBA" id="ARBA00022448"/>
    </source>
</evidence>
<dbReference type="OrthoDB" id="10021397at2759"/>
<dbReference type="GO" id="GO:0012505">
    <property type="term" value="C:endomembrane system"/>
    <property type="evidence" value="ECO:0007669"/>
    <property type="project" value="UniProtKB-SubCell"/>
</dbReference>
<evidence type="ECO:0000256" key="5">
    <source>
        <dbReference type="ARBA" id="ARBA00022692"/>
    </source>
</evidence>
<keyword evidence="14" id="KW-1185">Reference proteome</keyword>
<dbReference type="AlphaFoldDB" id="A0A409Y9V3"/>
<feature type="transmembrane region" description="Helical" evidence="11">
    <location>
        <begin position="181"/>
        <end position="199"/>
    </location>
</feature>
<feature type="transmembrane region" description="Helical" evidence="11">
    <location>
        <begin position="275"/>
        <end position="299"/>
    </location>
</feature>
<reference evidence="13 14" key="1">
    <citation type="journal article" date="2018" name="Evol. Lett.">
        <title>Horizontal gene cluster transfer increased hallucinogenic mushroom diversity.</title>
        <authorList>
            <person name="Reynolds H.T."/>
            <person name="Vijayakumar V."/>
            <person name="Gluck-Thaler E."/>
            <person name="Korotkin H.B."/>
            <person name="Matheny P.B."/>
            <person name="Slot J.C."/>
        </authorList>
    </citation>
    <scope>NUCLEOTIDE SEQUENCE [LARGE SCALE GENOMIC DNA]</scope>
    <source>
        <strain evidence="13 14">SRW20</strain>
    </source>
</reference>
<keyword evidence="7 11" id="KW-1133">Transmembrane helix</keyword>
<keyword evidence="6" id="KW-0274">FAD</keyword>
<feature type="transmembrane region" description="Helical" evidence="11">
    <location>
        <begin position="147"/>
        <end position="169"/>
    </location>
</feature>
<dbReference type="Gene3D" id="1.20.1250.20">
    <property type="entry name" value="MFS general substrate transporter like domains"/>
    <property type="match status" value="1"/>
</dbReference>
<dbReference type="InterPro" id="IPR011701">
    <property type="entry name" value="MFS"/>
</dbReference>
<name>A0A409Y9V3_9AGAR</name>
<dbReference type="FunFam" id="1.20.1720.10:FF:000013">
    <property type="entry name" value="Related to multidrug resistance proteins"/>
    <property type="match status" value="1"/>
</dbReference>
<dbReference type="Pfam" id="PF01494">
    <property type="entry name" value="FAD_binding_3"/>
    <property type="match status" value="1"/>
</dbReference>
<evidence type="ECO:0000259" key="12">
    <source>
        <dbReference type="PROSITE" id="PS50850"/>
    </source>
</evidence>
<dbReference type="Gene3D" id="3.50.50.60">
    <property type="entry name" value="FAD/NAD(P)-binding domain"/>
    <property type="match status" value="1"/>
</dbReference>
<feature type="transmembrane region" description="Helical" evidence="11">
    <location>
        <begin position="460"/>
        <end position="480"/>
    </location>
</feature>
<dbReference type="PRINTS" id="PR00420">
    <property type="entry name" value="RNGMNOXGNASE"/>
</dbReference>
<feature type="compositionally biased region" description="Polar residues" evidence="10">
    <location>
        <begin position="1"/>
        <end position="12"/>
    </location>
</feature>
<sequence length="818" mass="89055">MAASSDSSRIDTLSQSGIQCSGSSGISLSLQKTTEKGSNTIRLTDQTNLLPFKKLIACFFGVALCIVVSTLDNVVVATSVPTISEAFNAGYIVSWVPSAYLLTSTSFQPLYGRFSDIFGRKAAICVAMLAFIIGNLLAGFSRTILQLIVFRGIAGAGGGGIVSMSQIVISDIVSLRDRGKYQGIMGGVIALGYTIGPIIGGALSQKVSWRWCFWISIPTALLAIAVVLFVLPLKPVDGDMRRKLLAVDFPGTILTLIGCALVLLPLIWGGVTFPWASPIVLATLFAGIAVLAMFCVWEWKGARLPIIPMYIFRHATVTGVYITMFVNGFAEYSSIYYLPQYFQVVMGYDPINAGIFLIPMLTLQTTTVAAQASVSRKDMSVVTAFRNFIRLLGGTLALAVDSSILNNSLRASLSKLSLPSSTVSSIIDKPALLATPDDLGISDAVANQVLNVGYRKGFRTVFLVNASLTALATLASIILIKHQELRRGDEKELQQTIEKDAHVEGVTDDNVTDQEKNEMRADDNMISVDFHRRPLSGLFTTLDMNEKSQVLVVGAGPTGLTLALYLAKHGINVRIIEQSIDAHGGARGTAISPRTQELLTIMGVADDIFEIDTGPLKMAVYGNDGKTIEKAFDWSEAAPESPTTPFRNIASLAQAQLEAILRRHLKKFGCEVEVGKQLVDFTQDDEKVTAKVSVVANNTEAVIECDYLIAAEGAKGRSRRLLGVSFLGETRESERLWTANVQIPGFKREYWHRWGDFASVMMALKPLYPAPLFQLQALGPALPKDIPMDLMGIQQFFDSISHRTDVKMEKVEYISEWR</sequence>
<organism evidence="13 14">
    <name type="scientific">Gymnopilus dilepis</name>
    <dbReference type="NCBI Taxonomy" id="231916"/>
    <lineage>
        <taxon>Eukaryota</taxon>
        <taxon>Fungi</taxon>
        <taxon>Dikarya</taxon>
        <taxon>Basidiomycota</taxon>
        <taxon>Agaricomycotina</taxon>
        <taxon>Agaricomycetes</taxon>
        <taxon>Agaricomycetidae</taxon>
        <taxon>Agaricales</taxon>
        <taxon>Agaricineae</taxon>
        <taxon>Hymenogastraceae</taxon>
        <taxon>Gymnopilus</taxon>
    </lineage>
</organism>
<proteinExistence type="inferred from homology"/>
<feature type="domain" description="Major facilitator superfamily (MFS) profile" evidence="12">
    <location>
        <begin position="58"/>
        <end position="484"/>
    </location>
</feature>
<evidence type="ECO:0000256" key="1">
    <source>
        <dbReference type="ARBA" id="ARBA00004127"/>
    </source>
</evidence>
<accession>A0A409Y9V3</accession>
<dbReference type="GO" id="GO:0071949">
    <property type="term" value="F:FAD binding"/>
    <property type="evidence" value="ECO:0007669"/>
    <property type="project" value="InterPro"/>
</dbReference>
<keyword evidence="5 11" id="KW-0812">Transmembrane</keyword>
<dbReference type="InterPro" id="IPR020846">
    <property type="entry name" value="MFS_dom"/>
</dbReference>
<evidence type="ECO:0000256" key="8">
    <source>
        <dbReference type="ARBA" id="ARBA00023002"/>
    </source>
</evidence>
<evidence type="ECO:0000256" key="2">
    <source>
        <dbReference type="ARBA" id="ARBA00008335"/>
    </source>
</evidence>
<evidence type="ECO:0000313" key="14">
    <source>
        <dbReference type="Proteomes" id="UP000284706"/>
    </source>
</evidence>
<evidence type="ECO:0000256" key="4">
    <source>
        <dbReference type="ARBA" id="ARBA00022630"/>
    </source>
</evidence>
<gene>
    <name evidence="13" type="ORF">CVT26_009197</name>
</gene>
<dbReference type="EMBL" id="NHYE01001050">
    <property type="protein sequence ID" value="PPQ99663.1"/>
    <property type="molecule type" value="Genomic_DNA"/>
</dbReference>
<dbReference type="GO" id="GO:0016491">
    <property type="term" value="F:oxidoreductase activity"/>
    <property type="evidence" value="ECO:0007669"/>
    <property type="project" value="UniProtKB-KW"/>
</dbReference>
<dbReference type="InParanoid" id="A0A409Y9V3"/>
<dbReference type="InterPro" id="IPR036188">
    <property type="entry name" value="FAD/NAD-bd_sf"/>
</dbReference>